<organism evidence="1 2">
    <name type="scientific">Streptomyces scopuliridis</name>
    <dbReference type="NCBI Taxonomy" id="452529"/>
    <lineage>
        <taxon>Bacteria</taxon>
        <taxon>Bacillati</taxon>
        <taxon>Actinomycetota</taxon>
        <taxon>Actinomycetes</taxon>
        <taxon>Kitasatosporales</taxon>
        <taxon>Streptomycetaceae</taxon>
        <taxon>Streptomyces</taxon>
    </lineage>
</organism>
<gene>
    <name evidence="1" type="ORF">OG835_32365</name>
</gene>
<dbReference type="EMBL" id="CP109109">
    <property type="protein sequence ID" value="WSC01230.1"/>
    <property type="molecule type" value="Genomic_DNA"/>
</dbReference>
<sequence>MREEYEKARRECNTLRELNERLAHDRASADRCAEHDRAKLAELREEFNALTSTPSVVFVGASLVDDLKDTIVSQAREIARLKGESE</sequence>
<protein>
    <submittedName>
        <fullName evidence="1">Uncharacterized protein</fullName>
    </submittedName>
</protein>
<evidence type="ECO:0000313" key="1">
    <source>
        <dbReference type="EMBL" id="WSC01230.1"/>
    </source>
</evidence>
<name>A0ACD4ZRW6_9ACTN</name>
<accession>A0ACD4ZRW6</accession>
<evidence type="ECO:0000313" key="2">
    <source>
        <dbReference type="Proteomes" id="UP001348369"/>
    </source>
</evidence>
<proteinExistence type="predicted"/>
<dbReference type="Proteomes" id="UP001348369">
    <property type="component" value="Chromosome"/>
</dbReference>
<reference evidence="1" key="1">
    <citation type="submission" date="2022-10" db="EMBL/GenBank/DDBJ databases">
        <title>The complete genomes of actinobacterial strains from the NBC collection.</title>
        <authorList>
            <person name="Joergensen T.S."/>
            <person name="Alvarez Arevalo M."/>
            <person name="Sterndorff E.B."/>
            <person name="Faurdal D."/>
            <person name="Vuksanovic O."/>
            <person name="Mourched A.-S."/>
            <person name="Charusanti P."/>
            <person name="Shaw S."/>
            <person name="Blin K."/>
            <person name="Weber T."/>
        </authorList>
    </citation>
    <scope>NUCLEOTIDE SEQUENCE</scope>
    <source>
        <strain evidence="1">NBC 01771</strain>
    </source>
</reference>
<keyword evidence="2" id="KW-1185">Reference proteome</keyword>